<dbReference type="Pfam" id="PF13174">
    <property type="entry name" value="TPR_6"/>
    <property type="match status" value="1"/>
</dbReference>
<organism evidence="3 4">
    <name type="scientific">Leptospira montravelensis</name>
    <dbReference type="NCBI Taxonomy" id="2484961"/>
    <lineage>
        <taxon>Bacteria</taxon>
        <taxon>Pseudomonadati</taxon>
        <taxon>Spirochaetota</taxon>
        <taxon>Spirochaetia</taxon>
        <taxon>Leptospirales</taxon>
        <taxon>Leptospiraceae</taxon>
        <taxon>Leptospira</taxon>
    </lineage>
</organism>
<keyword evidence="1" id="KW-0802">TPR repeat</keyword>
<name>A0ABY2LME5_9LEPT</name>
<dbReference type="InterPro" id="IPR019734">
    <property type="entry name" value="TPR_rpt"/>
</dbReference>
<evidence type="ECO:0000313" key="4">
    <source>
        <dbReference type="Proteomes" id="UP000297465"/>
    </source>
</evidence>
<protein>
    <recommendedName>
        <fullName evidence="5">Tetratricopeptide repeat protein</fullName>
    </recommendedName>
</protein>
<dbReference type="Gene3D" id="1.25.40.10">
    <property type="entry name" value="Tetratricopeptide repeat domain"/>
    <property type="match status" value="1"/>
</dbReference>
<gene>
    <name evidence="3" type="ORF">EHQ31_16120</name>
</gene>
<dbReference type="Pfam" id="PF13181">
    <property type="entry name" value="TPR_8"/>
    <property type="match status" value="1"/>
</dbReference>
<accession>A0ABY2LME5</accession>
<proteinExistence type="predicted"/>
<evidence type="ECO:0000313" key="3">
    <source>
        <dbReference type="EMBL" id="TGL00330.1"/>
    </source>
</evidence>
<dbReference type="PROSITE" id="PS50005">
    <property type="entry name" value="TPR"/>
    <property type="match status" value="1"/>
</dbReference>
<sequence length="358" mass="42132">MNLVSLTKKKTILILILVCLLGPFVNVLFTEEPIDEKKMLTLKWVEGFRRSKNKDINWKTKEKLEKKAAAITRIGINYYQKKQDTKAIEEYKKAILVYPTSETYYHYANSLTNVDRLNDAVKAYQIALEMYPDNTALLYYNLACVYSRLNQLEESKSNLRLAIQNGYFAIQKINKDPDLENLRKLPNWDQGLQELFKVHYITKSNVIGEITYQGPRSGDKFYLCSNGYFVVKTEYYCDQKYKSFSRGKWEFIGNKVVTEKKEDCDLDYVVSQEQRNKYEYSEAPTECYGTPKFAECKKNSKAYKSELSYHSLFEAVKVKPEKNEEDYRSYSHKKFSGEEPKECDPNFYPKDLEDYRVQ</sequence>
<comment type="caution">
    <text evidence="3">The sequence shown here is derived from an EMBL/GenBank/DDBJ whole genome shotgun (WGS) entry which is preliminary data.</text>
</comment>
<dbReference type="InterPro" id="IPR011990">
    <property type="entry name" value="TPR-like_helical_dom_sf"/>
</dbReference>
<dbReference type="NCBIfam" id="NF047558">
    <property type="entry name" value="TPR_END_plus"/>
    <property type="match status" value="1"/>
</dbReference>
<dbReference type="SUPFAM" id="SSF48452">
    <property type="entry name" value="TPR-like"/>
    <property type="match status" value="1"/>
</dbReference>
<keyword evidence="4" id="KW-1185">Reference proteome</keyword>
<dbReference type="RefSeq" id="WP_135571954.1">
    <property type="nucleotide sequence ID" value="NZ_RQFN01000024.1"/>
</dbReference>
<evidence type="ECO:0000256" key="1">
    <source>
        <dbReference type="PROSITE-ProRule" id="PRU00339"/>
    </source>
</evidence>
<dbReference type="SMART" id="SM00028">
    <property type="entry name" value="TPR"/>
    <property type="match status" value="3"/>
</dbReference>
<feature type="repeat" description="TPR" evidence="1">
    <location>
        <begin position="68"/>
        <end position="101"/>
    </location>
</feature>
<feature type="region of interest" description="Disordered" evidence="2">
    <location>
        <begin position="321"/>
        <end position="358"/>
    </location>
</feature>
<dbReference type="Proteomes" id="UP000297465">
    <property type="component" value="Unassembled WGS sequence"/>
</dbReference>
<evidence type="ECO:0008006" key="5">
    <source>
        <dbReference type="Google" id="ProtNLM"/>
    </source>
</evidence>
<evidence type="ECO:0000256" key="2">
    <source>
        <dbReference type="SAM" id="MobiDB-lite"/>
    </source>
</evidence>
<dbReference type="EMBL" id="RQFO01000017">
    <property type="protein sequence ID" value="TGL00330.1"/>
    <property type="molecule type" value="Genomic_DNA"/>
</dbReference>
<reference evidence="4" key="1">
    <citation type="journal article" date="2019" name="PLoS Negl. Trop. Dis.">
        <title>Revisiting the worldwide diversity of Leptospira species in the environment.</title>
        <authorList>
            <person name="Vincent A.T."/>
            <person name="Schiettekatte O."/>
            <person name="Bourhy P."/>
            <person name="Veyrier F.J."/>
            <person name="Picardeau M."/>
        </authorList>
    </citation>
    <scope>NUCLEOTIDE SEQUENCE [LARGE SCALE GENOMIC DNA]</scope>
    <source>
        <strain evidence="4">201800278</strain>
    </source>
</reference>